<evidence type="ECO:0000256" key="1">
    <source>
        <dbReference type="ARBA" id="ARBA00022737"/>
    </source>
</evidence>
<sequence>MFCQDHSQLCCSDCVLLNHRQCTNLAKISESVKKLSVDMQQLSNKIQSIIADINKFKVVQEGSIQSIEGLYVEEFQRIRDQRKKLNAALDELENTTLKELDDIRTTLQTSLKKDVDNCSRLKDELQQLSEAVQGLCDKSIQDIEFIASRKCLDKIQESERYLKENPVKVQSSIVFKANIDIEQYLSQQSSLGRIVDSMQSLKLKINQDQVLTVKRKCEYNVKILSDTRANCVIRGICSLPSGHIIVADSSNKKVKLLDKHYNVSSHCDMPSSPVAICQITASEVAVTLDEAGVQFMSVSNGQLVNGRKLQLPHEAVGIAHHKEALYITDGFALYHYNLTGTLVKRLYEDTGGKSSRVCKCALSPAGDRIYVINYAQNKLITLTKDGSLISTFTDPELQCPWDVHVTPDGQVLCCAYNTVLQVDHKGKKKLATLASQRDGLCKPVSVCYNSNIHQIIVGQYANNKIIVIELQ</sequence>
<evidence type="ECO:0008006" key="6">
    <source>
        <dbReference type="Google" id="ProtNLM"/>
    </source>
</evidence>
<feature type="coiled-coil region" evidence="3">
    <location>
        <begin position="25"/>
        <end position="138"/>
    </location>
</feature>
<keyword evidence="1" id="KW-0677">Repeat</keyword>
<dbReference type="PROSITE" id="PS51125">
    <property type="entry name" value="NHL"/>
    <property type="match status" value="1"/>
</dbReference>
<dbReference type="SUPFAM" id="SSF101898">
    <property type="entry name" value="NHL repeat"/>
    <property type="match status" value="1"/>
</dbReference>
<organism evidence="4 5">
    <name type="scientific">Dreissena polymorpha</name>
    <name type="common">Zebra mussel</name>
    <name type="synonym">Mytilus polymorpha</name>
    <dbReference type="NCBI Taxonomy" id="45954"/>
    <lineage>
        <taxon>Eukaryota</taxon>
        <taxon>Metazoa</taxon>
        <taxon>Spiralia</taxon>
        <taxon>Lophotrochozoa</taxon>
        <taxon>Mollusca</taxon>
        <taxon>Bivalvia</taxon>
        <taxon>Autobranchia</taxon>
        <taxon>Heteroconchia</taxon>
        <taxon>Euheterodonta</taxon>
        <taxon>Imparidentia</taxon>
        <taxon>Neoheterodontei</taxon>
        <taxon>Myida</taxon>
        <taxon>Dreissenoidea</taxon>
        <taxon>Dreissenidae</taxon>
        <taxon>Dreissena</taxon>
    </lineage>
</organism>
<dbReference type="EMBL" id="JAIWYP010000005">
    <property type="protein sequence ID" value="KAH3819369.1"/>
    <property type="molecule type" value="Genomic_DNA"/>
</dbReference>
<gene>
    <name evidence="4" type="ORF">DPMN_121102</name>
</gene>
<proteinExistence type="predicted"/>
<keyword evidence="3" id="KW-0175">Coiled coil</keyword>
<name>A0A9D4GLI6_DREPO</name>
<dbReference type="InterPro" id="IPR011042">
    <property type="entry name" value="6-blade_b-propeller_TolB-like"/>
</dbReference>
<protein>
    <recommendedName>
        <fullName evidence="6">B box-type domain-containing protein</fullName>
    </recommendedName>
</protein>
<comment type="caution">
    <text evidence="4">The sequence shown here is derived from an EMBL/GenBank/DDBJ whole genome shotgun (WGS) entry which is preliminary data.</text>
</comment>
<feature type="repeat" description="NHL" evidence="2">
    <location>
        <begin position="234"/>
        <end position="260"/>
    </location>
</feature>
<evidence type="ECO:0000313" key="5">
    <source>
        <dbReference type="Proteomes" id="UP000828390"/>
    </source>
</evidence>
<keyword evidence="5" id="KW-1185">Reference proteome</keyword>
<reference evidence="4" key="2">
    <citation type="submission" date="2020-11" db="EMBL/GenBank/DDBJ databases">
        <authorList>
            <person name="McCartney M.A."/>
            <person name="Auch B."/>
            <person name="Kono T."/>
            <person name="Mallez S."/>
            <person name="Becker A."/>
            <person name="Gohl D.M."/>
            <person name="Silverstein K.A.T."/>
            <person name="Koren S."/>
            <person name="Bechman K.B."/>
            <person name="Herman A."/>
            <person name="Abrahante J.E."/>
            <person name="Garbe J."/>
        </authorList>
    </citation>
    <scope>NUCLEOTIDE SEQUENCE</scope>
    <source>
        <strain evidence="4">Duluth1</strain>
        <tissue evidence="4">Whole animal</tissue>
    </source>
</reference>
<evidence type="ECO:0000256" key="2">
    <source>
        <dbReference type="PROSITE-ProRule" id="PRU00504"/>
    </source>
</evidence>
<dbReference type="InterPro" id="IPR001258">
    <property type="entry name" value="NHL_repeat"/>
</dbReference>
<evidence type="ECO:0000313" key="4">
    <source>
        <dbReference type="EMBL" id="KAH3819369.1"/>
    </source>
</evidence>
<dbReference type="AlphaFoldDB" id="A0A9D4GLI6"/>
<dbReference type="Gene3D" id="2.120.10.30">
    <property type="entry name" value="TolB, C-terminal domain"/>
    <property type="match status" value="1"/>
</dbReference>
<reference evidence="4" key="1">
    <citation type="journal article" date="2019" name="bioRxiv">
        <title>The Genome of the Zebra Mussel, Dreissena polymorpha: A Resource for Invasive Species Research.</title>
        <authorList>
            <person name="McCartney M.A."/>
            <person name="Auch B."/>
            <person name="Kono T."/>
            <person name="Mallez S."/>
            <person name="Zhang Y."/>
            <person name="Obille A."/>
            <person name="Becker A."/>
            <person name="Abrahante J.E."/>
            <person name="Garbe J."/>
            <person name="Badalamenti J.P."/>
            <person name="Herman A."/>
            <person name="Mangelson H."/>
            <person name="Liachko I."/>
            <person name="Sullivan S."/>
            <person name="Sone E.D."/>
            <person name="Koren S."/>
            <person name="Silverstein K.A.T."/>
            <person name="Beckman K.B."/>
            <person name="Gohl D.M."/>
        </authorList>
    </citation>
    <scope>NUCLEOTIDE SEQUENCE</scope>
    <source>
        <strain evidence="4">Duluth1</strain>
        <tissue evidence="4">Whole animal</tissue>
    </source>
</reference>
<accession>A0A9D4GLI6</accession>
<evidence type="ECO:0000256" key="3">
    <source>
        <dbReference type="SAM" id="Coils"/>
    </source>
</evidence>
<dbReference type="Proteomes" id="UP000828390">
    <property type="component" value="Unassembled WGS sequence"/>
</dbReference>